<dbReference type="EMBL" id="MGDD01000256">
    <property type="protein sequence ID" value="OGL43723.1"/>
    <property type="molecule type" value="Genomic_DNA"/>
</dbReference>
<dbReference type="Proteomes" id="UP000179266">
    <property type="component" value="Unassembled WGS sequence"/>
</dbReference>
<dbReference type="InterPro" id="IPR002881">
    <property type="entry name" value="DUF58"/>
</dbReference>
<gene>
    <name evidence="3" type="ORF">A2161_20950</name>
</gene>
<evidence type="ECO:0000259" key="2">
    <source>
        <dbReference type="Pfam" id="PF01882"/>
    </source>
</evidence>
<accession>A0A1F7RQB9</accession>
<keyword evidence="1" id="KW-0812">Transmembrane</keyword>
<protein>
    <recommendedName>
        <fullName evidence="2">DUF58 domain-containing protein</fullName>
    </recommendedName>
</protein>
<feature type="domain" description="DUF58" evidence="2">
    <location>
        <begin position="214"/>
        <end position="326"/>
    </location>
</feature>
<dbReference type="PANTHER" id="PTHR34351:SF1">
    <property type="entry name" value="SLR1927 PROTEIN"/>
    <property type="match status" value="1"/>
</dbReference>
<evidence type="ECO:0000313" key="4">
    <source>
        <dbReference type="Proteomes" id="UP000179266"/>
    </source>
</evidence>
<feature type="transmembrane region" description="Helical" evidence="1">
    <location>
        <begin position="20"/>
        <end position="37"/>
    </location>
</feature>
<keyword evidence="1" id="KW-0472">Membrane</keyword>
<comment type="caution">
    <text evidence="3">The sequence shown here is derived from an EMBL/GenBank/DDBJ whole genome shotgun (WGS) entry which is preliminary data.</text>
</comment>
<keyword evidence="1" id="KW-1133">Transmembrane helix</keyword>
<evidence type="ECO:0000256" key="1">
    <source>
        <dbReference type="SAM" id="Phobius"/>
    </source>
</evidence>
<sequence>MVSCIRRKLTGWFYQRFTSMGRVLVILTFFCGIAGMNTVNSRVYFLFAVSFGFLTVAFFLSKKNLSGLNYNLKLPEYTTAGETLQIQLSLDHSGNRPYCDAAVSLKDVPDRLVFLNPDFKKKYIQRLEKDKFYTVTWDLNCPKRGVYHVGNIIIELSDPFGFMRSMRRVPDIRRLVVYPRFYPLKHVTIPLGRKYHHGGVSFSSKVGDSVEFFSVREFREGDEVSRIHWKSWAKHGKPIVKEFLEEYFVRIALILDTYIPDPLVPFQQSKLEAAVSMAASITNYFAQQDYLIDVFAAGPNFYHITAGRSLAFQEQILEILACVEPGSQPDFPEIKHHLIPAMNNITSAILILLNWDSTRQKFVEELLSFNSYLKVIILSDKESIPDLPSDSGVNATYCCIPFTGEEICLEEL</sequence>
<dbReference type="Pfam" id="PF01882">
    <property type="entry name" value="DUF58"/>
    <property type="match status" value="1"/>
</dbReference>
<dbReference type="AlphaFoldDB" id="A0A1F7RQB9"/>
<name>A0A1F7RQB9_9BACT</name>
<proteinExistence type="predicted"/>
<feature type="transmembrane region" description="Helical" evidence="1">
    <location>
        <begin position="43"/>
        <end position="60"/>
    </location>
</feature>
<organism evidence="3 4">
    <name type="scientific">Candidatus Schekmanbacteria bacterium RBG_13_48_7</name>
    <dbReference type="NCBI Taxonomy" id="1817878"/>
    <lineage>
        <taxon>Bacteria</taxon>
        <taxon>Candidatus Schekmaniibacteriota</taxon>
    </lineage>
</organism>
<evidence type="ECO:0000313" key="3">
    <source>
        <dbReference type="EMBL" id="OGL43723.1"/>
    </source>
</evidence>
<dbReference type="PANTHER" id="PTHR34351">
    <property type="entry name" value="SLR1927 PROTEIN-RELATED"/>
    <property type="match status" value="1"/>
</dbReference>
<reference evidence="3 4" key="1">
    <citation type="journal article" date="2016" name="Nat. Commun.">
        <title>Thousands of microbial genomes shed light on interconnected biogeochemical processes in an aquifer system.</title>
        <authorList>
            <person name="Anantharaman K."/>
            <person name="Brown C.T."/>
            <person name="Hug L.A."/>
            <person name="Sharon I."/>
            <person name="Castelle C.J."/>
            <person name="Probst A.J."/>
            <person name="Thomas B.C."/>
            <person name="Singh A."/>
            <person name="Wilkins M.J."/>
            <person name="Karaoz U."/>
            <person name="Brodie E.L."/>
            <person name="Williams K.H."/>
            <person name="Hubbard S.S."/>
            <person name="Banfield J.F."/>
        </authorList>
    </citation>
    <scope>NUCLEOTIDE SEQUENCE [LARGE SCALE GENOMIC DNA]</scope>
</reference>